<dbReference type="InterPro" id="IPR001412">
    <property type="entry name" value="aa-tRNA-synth_I_CS"/>
</dbReference>
<evidence type="ECO:0000259" key="11">
    <source>
        <dbReference type="Pfam" id="PF00133"/>
    </source>
</evidence>
<keyword evidence="2" id="KW-0963">Cytoplasm</keyword>
<dbReference type="CDD" id="cd07962">
    <property type="entry name" value="Anticodon_Ia_Val"/>
    <property type="match status" value="1"/>
</dbReference>
<dbReference type="PANTHER" id="PTHR11946:SF93">
    <property type="entry name" value="VALINE--TRNA LIGASE, CHLOROPLASTIC_MITOCHONDRIAL 2"/>
    <property type="match status" value="1"/>
</dbReference>
<keyword evidence="5 10" id="KW-0067">ATP-binding</keyword>
<keyword evidence="7 10" id="KW-0030">Aminoacyl-tRNA synthetase</keyword>
<keyword evidence="3 10" id="KW-0436">Ligase</keyword>
<dbReference type="InterPro" id="IPR033705">
    <property type="entry name" value="Anticodon_Ia_Val"/>
</dbReference>
<feature type="domain" description="Aminoacyl-tRNA synthetase class Ia" evidence="11">
    <location>
        <begin position="27"/>
        <end position="455"/>
    </location>
</feature>
<dbReference type="NCBIfam" id="NF004349">
    <property type="entry name" value="PRK05729.1"/>
    <property type="match status" value="1"/>
</dbReference>
<evidence type="ECO:0000256" key="4">
    <source>
        <dbReference type="ARBA" id="ARBA00022741"/>
    </source>
</evidence>
<dbReference type="PROSITE" id="PS00178">
    <property type="entry name" value="AA_TRNA_LIGASE_I"/>
    <property type="match status" value="1"/>
</dbReference>
<gene>
    <name evidence="13" type="ORF">A3C89_00650</name>
</gene>
<evidence type="ECO:0000256" key="5">
    <source>
        <dbReference type="ARBA" id="ARBA00022840"/>
    </source>
</evidence>
<dbReference type="PANTHER" id="PTHR11946">
    <property type="entry name" value="VALYL-TRNA SYNTHETASES"/>
    <property type="match status" value="1"/>
</dbReference>
<reference evidence="13 14" key="1">
    <citation type="journal article" date="2016" name="Nat. Commun.">
        <title>Thousands of microbial genomes shed light on interconnected biogeochemical processes in an aquifer system.</title>
        <authorList>
            <person name="Anantharaman K."/>
            <person name="Brown C.T."/>
            <person name="Hug L.A."/>
            <person name="Sharon I."/>
            <person name="Castelle C.J."/>
            <person name="Probst A.J."/>
            <person name="Thomas B.C."/>
            <person name="Singh A."/>
            <person name="Wilkins M.J."/>
            <person name="Karaoz U."/>
            <person name="Brodie E.L."/>
            <person name="Williams K.H."/>
            <person name="Hubbard S.S."/>
            <person name="Banfield J.F."/>
        </authorList>
    </citation>
    <scope>NUCLEOTIDE SEQUENCE [LARGE SCALE GENOMIC DNA]</scope>
</reference>
<keyword evidence="4 10" id="KW-0547">Nucleotide-binding</keyword>
<dbReference type="Pfam" id="PF00133">
    <property type="entry name" value="tRNA-synt_1"/>
    <property type="match status" value="2"/>
</dbReference>
<accession>A0A1F6DFR0</accession>
<dbReference type="Proteomes" id="UP000178794">
    <property type="component" value="Unassembled WGS sequence"/>
</dbReference>
<dbReference type="GO" id="GO:0005829">
    <property type="term" value="C:cytosol"/>
    <property type="evidence" value="ECO:0007669"/>
    <property type="project" value="TreeGrafter"/>
</dbReference>
<dbReference type="InterPro" id="IPR009008">
    <property type="entry name" value="Val/Leu/Ile-tRNA-synth_edit"/>
</dbReference>
<dbReference type="InterPro" id="IPR002300">
    <property type="entry name" value="aa-tRNA-synth_Ia"/>
</dbReference>
<dbReference type="InterPro" id="IPR013155">
    <property type="entry name" value="M/V/L/I-tRNA-synth_anticd-bd"/>
</dbReference>
<dbReference type="InterPro" id="IPR002303">
    <property type="entry name" value="Valyl-tRNA_ligase"/>
</dbReference>
<evidence type="ECO:0000313" key="14">
    <source>
        <dbReference type="Proteomes" id="UP000178794"/>
    </source>
</evidence>
<evidence type="ECO:0000256" key="6">
    <source>
        <dbReference type="ARBA" id="ARBA00022917"/>
    </source>
</evidence>
<dbReference type="EC" id="6.1.1.9" evidence="1 9"/>
<dbReference type="STRING" id="1798492.A3C89_00650"/>
<evidence type="ECO:0000256" key="3">
    <source>
        <dbReference type="ARBA" id="ARBA00022598"/>
    </source>
</evidence>
<dbReference type="EMBL" id="MFLF01000008">
    <property type="protein sequence ID" value="OGG60258.1"/>
    <property type="molecule type" value="Genomic_DNA"/>
</dbReference>
<evidence type="ECO:0000256" key="9">
    <source>
        <dbReference type="NCBIfam" id="TIGR00422"/>
    </source>
</evidence>
<dbReference type="AlphaFoldDB" id="A0A1F6DFR0"/>
<dbReference type="SUPFAM" id="SSF47323">
    <property type="entry name" value="Anticodon-binding domain of a subclass of class I aminoacyl-tRNA synthetases"/>
    <property type="match status" value="1"/>
</dbReference>
<dbReference type="CDD" id="cd00817">
    <property type="entry name" value="ValRS_core"/>
    <property type="match status" value="1"/>
</dbReference>
<proteinExistence type="inferred from homology"/>
<evidence type="ECO:0000256" key="1">
    <source>
        <dbReference type="ARBA" id="ARBA00013169"/>
    </source>
</evidence>
<dbReference type="Pfam" id="PF08264">
    <property type="entry name" value="Anticodon_1"/>
    <property type="match status" value="1"/>
</dbReference>
<dbReference type="Gene3D" id="1.10.730.10">
    <property type="entry name" value="Isoleucyl-tRNA Synthetase, Domain 1"/>
    <property type="match status" value="1"/>
</dbReference>
<evidence type="ECO:0000313" key="13">
    <source>
        <dbReference type="EMBL" id="OGG60258.1"/>
    </source>
</evidence>
<keyword evidence="6 10" id="KW-0648">Protein biosynthesis</keyword>
<comment type="catalytic activity">
    <reaction evidence="8">
        <text>tRNA(Val) + L-valine + ATP = L-valyl-tRNA(Val) + AMP + diphosphate</text>
        <dbReference type="Rhea" id="RHEA:10704"/>
        <dbReference type="Rhea" id="RHEA-COMP:9672"/>
        <dbReference type="Rhea" id="RHEA-COMP:9708"/>
        <dbReference type="ChEBI" id="CHEBI:30616"/>
        <dbReference type="ChEBI" id="CHEBI:33019"/>
        <dbReference type="ChEBI" id="CHEBI:57762"/>
        <dbReference type="ChEBI" id="CHEBI:78442"/>
        <dbReference type="ChEBI" id="CHEBI:78537"/>
        <dbReference type="ChEBI" id="CHEBI:456215"/>
        <dbReference type="EC" id="6.1.1.9"/>
    </reaction>
</comment>
<evidence type="ECO:0000256" key="10">
    <source>
        <dbReference type="RuleBase" id="RU363035"/>
    </source>
</evidence>
<name>A0A1F6DFR0_9BACT</name>
<dbReference type="PRINTS" id="PR00986">
    <property type="entry name" value="TRNASYNTHVAL"/>
</dbReference>
<evidence type="ECO:0000256" key="7">
    <source>
        <dbReference type="ARBA" id="ARBA00023146"/>
    </source>
</evidence>
<dbReference type="InterPro" id="IPR014729">
    <property type="entry name" value="Rossmann-like_a/b/a_fold"/>
</dbReference>
<comment type="caution">
    <text evidence="13">The sequence shown here is derived from an EMBL/GenBank/DDBJ whole genome shotgun (WGS) entry which is preliminary data.</text>
</comment>
<dbReference type="GO" id="GO:0002161">
    <property type="term" value="F:aminoacyl-tRNA deacylase activity"/>
    <property type="evidence" value="ECO:0007669"/>
    <property type="project" value="InterPro"/>
</dbReference>
<dbReference type="GO" id="GO:0004832">
    <property type="term" value="F:valine-tRNA ligase activity"/>
    <property type="evidence" value="ECO:0007669"/>
    <property type="project" value="UniProtKB-UniRule"/>
</dbReference>
<feature type="domain" description="Methionyl/Valyl/Leucyl/Isoleucyl-tRNA synthetase anticodon-binding" evidence="12">
    <location>
        <begin position="633"/>
        <end position="739"/>
    </location>
</feature>
<dbReference type="Gene3D" id="3.40.50.620">
    <property type="entry name" value="HUPs"/>
    <property type="match status" value="2"/>
</dbReference>
<dbReference type="GO" id="GO:0005524">
    <property type="term" value="F:ATP binding"/>
    <property type="evidence" value="ECO:0007669"/>
    <property type="project" value="UniProtKB-KW"/>
</dbReference>
<organism evidence="13 14">
    <name type="scientific">Candidatus Kaiserbacteria bacterium RIFCSPHIGHO2_02_FULL_50_50</name>
    <dbReference type="NCBI Taxonomy" id="1798492"/>
    <lineage>
        <taxon>Bacteria</taxon>
        <taxon>Candidatus Kaiseribacteriota</taxon>
    </lineage>
</organism>
<protein>
    <recommendedName>
        <fullName evidence="1 9">Valine--tRNA ligase</fullName>
        <ecNumber evidence="1 9">6.1.1.9</ecNumber>
    </recommendedName>
</protein>
<evidence type="ECO:0000256" key="8">
    <source>
        <dbReference type="ARBA" id="ARBA00047552"/>
    </source>
</evidence>
<dbReference type="NCBIfam" id="TIGR00422">
    <property type="entry name" value="valS"/>
    <property type="match status" value="1"/>
</dbReference>
<dbReference type="InterPro" id="IPR009080">
    <property type="entry name" value="tRNAsynth_Ia_anticodon-bd"/>
</dbReference>
<evidence type="ECO:0000259" key="12">
    <source>
        <dbReference type="Pfam" id="PF08264"/>
    </source>
</evidence>
<sequence length="739" mass="83968">MNEGQLKGSAPEIFSSAYNHLEHEDTRYKEWEASALFSPDTCIAEGIAAPDAETFSIVLPPPNVTGTLHVGHASMLAIQDILVRYHRMRGHRTLWIPGTDSAALATQSKVEEIIYKAEKKTRHDIGREELLVRIDAFAKESEATILGQTRKMGSSLDWSRYAFTMDEARNKAVTEAFVRMYEKGLIYRGSRIVNWDPNLQTTVSDDEIEYKEETTKFYYLKYGPFTIGTSRPETKFGDKYVVMHPDDARYAEYTHGQKITVEWINGEVEATIIKDEAIDPEFGTGVMTITPWHSAVDFEIAERHGLSREQIIDERGILLPIAGEFAGQHIKKARAALIEKLAAKGLVEKVDEAYVHNLALNSRGGGTIEPQIKAQWFIGVEKPFIIEHSEISGVPSGSEVTLKSLMKAAVQFGDVTIAPDRFDKIYYHWINNLRDWCISRQIWYGHRIPVWYKGDEIFVGTAAPEGEGWTQESDTLDTWFSSGLWTFSTLGWPEQTADLKNYHPTAVLETGYDILFFWVARMVLMSTFLLGQVPFKNVYLHGLVRDEKGRKMSKSLGNIVNPLDLIEKYGADALRMGLILGAAPGNDLNLSEQKIKGYKHFANKMWNITRMILMNTDVSLYAKRAAVAQHPRDTEILAQLDATHAEITAHMEAFELHLAAEKFYHYVWHELADQILEESKEVLHGEDAGAREARAVALMQVLLKTLTMLHPFMPFLTETIYQNLPEELREEKFLMVRKW</sequence>
<feature type="domain" description="Aminoacyl-tRNA synthetase class Ia" evidence="11">
    <location>
        <begin position="467"/>
        <end position="591"/>
    </location>
</feature>
<comment type="similarity">
    <text evidence="10">Belongs to the class-I aminoacyl-tRNA synthetase family.</text>
</comment>
<evidence type="ECO:0000256" key="2">
    <source>
        <dbReference type="ARBA" id="ARBA00022490"/>
    </source>
</evidence>
<dbReference type="SUPFAM" id="SSF50677">
    <property type="entry name" value="ValRS/IleRS/LeuRS editing domain"/>
    <property type="match status" value="1"/>
</dbReference>
<dbReference type="GO" id="GO:0006438">
    <property type="term" value="P:valyl-tRNA aminoacylation"/>
    <property type="evidence" value="ECO:0007669"/>
    <property type="project" value="UniProtKB-UniRule"/>
</dbReference>
<dbReference type="FunFam" id="3.40.50.620:FF:000020">
    <property type="entry name" value="Valine--tRNA ligase, mitochondrial"/>
    <property type="match status" value="1"/>
</dbReference>
<dbReference type="SUPFAM" id="SSF52374">
    <property type="entry name" value="Nucleotidylyl transferase"/>
    <property type="match status" value="1"/>
</dbReference>